<dbReference type="eggNOG" id="ENOG5030N5Y">
    <property type="taxonomic scope" value="Bacteria"/>
</dbReference>
<feature type="chain" id="PRO_5003066777" description="Lipoprotein" evidence="1">
    <location>
        <begin position="29"/>
        <end position="382"/>
    </location>
</feature>
<dbReference type="Proteomes" id="UP000004757">
    <property type="component" value="Unassembled WGS sequence"/>
</dbReference>
<reference evidence="2 3" key="1">
    <citation type="submission" date="2010-03" db="EMBL/GenBank/DDBJ databases">
        <authorList>
            <person name="Glass J.I."/>
            <person name="Benders G.A."/>
            <person name="Durkin A.S."/>
            <person name="Farmerie W.G."/>
            <person name="Hlavinka K."/>
            <person name="Hostetler J."/>
            <person name="Jackson J."/>
            <person name="May M.A."/>
            <person name="Miller R.H."/>
            <person name="Paralanov V."/>
            <person name="Radune D."/>
            <person name="Szczypinski B."/>
            <person name="Brown D.R."/>
        </authorList>
    </citation>
    <scope>NUCLEOTIDE SEQUENCE [LARGE SCALE GENOMIC DNA]</scope>
    <source>
        <strain evidence="2 3">A21JP2</strain>
    </source>
</reference>
<keyword evidence="1" id="KW-0732">Signal</keyword>
<evidence type="ECO:0000313" key="3">
    <source>
        <dbReference type="Proteomes" id="UP000004757"/>
    </source>
</evidence>
<evidence type="ECO:0000313" key="2">
    <source>
        <dbReference type="EMBL" id="EFF41823.1"/>
    </source>
</evidence>
<dbReference type="PROSITE" id="PS51257">
    <property type="entry name" value="PROKAR_LIPOPROTEIN"/>
    <property type="match status" value="1"/>
</dbReference>
<proteinExistence type="predicted"/>
<dbReference type="EMBL" id="ADNC01000002">
    <property type="protein sequence ID" value="EFF41823.1"/>
    <property type="molecule type" value="Genomic_DNA"/>
</dbReference>
<evidence type="ECO:0000256" key="1">
    <source>
        <dbReference type="SAM" id="SignalP"/>
    </source>
</evidence>
<protein>
    <recommendedName>
        <fullName evidence="4">Lipoprotein</fullName>
    </recommendedName>
</protein>
<organism evidence="2 3">
    <name type="scientific">Mycoplasmopsis alligatoris A21JP2</name>
    <dbReference type="NCBI Taxonomy" id="747682"/>
    <lineage>
        <taxon>Bacteria</taxon>
        <taxon>Bacillati</taxon>
        <taxon>Mycoplasmatota</taxon>
        <taxon>Mycoplasmoidales</taxon>
        <taxon>Metamycoplasmataceae</taxon>
        <taxon>Mycoplasmopsis</taxon>
    </lineage>
</organism>
<dbReference type="NCBIfam" id="NF045977">
    <property type="entry name" value="MAG0770_fam_LP"/>
    <property type="match status" value="1"/>
</dbReference>
<feature type="signal peptide" evidence="1">
    <location>
        <begin position="1"/>
        <end position="28"/>
    </location>
</feature>
<gene>
    <name evidence="2" type="ORF">MALL_0164</name>
</gene>
<dbReference type="AlphaFoldDB" id="D4XV06"/>
<name>D4XV06_9BACT</name>
<sequence>MLKKSKKNFLLLSSVILSPLLISSCQSSFDKNLNNEQKELQSLHSKISRKFKDGFDNFNNFINNKNLNTFKAINDFYFDISQKAKVVSATYDEFKKILKSLNESQISDDIKKLKLEFFNNFNENTAEEINKKEDLSIDIWMQKMALINNDLEKIVQQRIRDWNSDSNEYKDLLNNELSLNNSFIFDQENKKTIKATIENKINKIVKTCSTCPEKESKVYSSSWFNSNFNIDYNNISVLVNNADKNEADVLNFWHTHALGNILNEWANVLVSDTYNQENSNKFSINATKKMNELIDYIIKNNNDFSQSNNTDLIEKYSKFKKSVDELNLSIKNLTKSNNNQFPLETFMSNFKDKKENSNTFLETSFGKMNSALIEFLDLSKKL</sequence>
<accession>D4XV06</accession>
<dbReference type="OrthoDB" id="398053at2"/>
<keyword evidence="3" id="KW-1185">Reference proteome</keyword>
<evidence type="ECO:0008006" key="4">
    <source>
        <dbReference type="Google" id="ProtNLM"/>
    </source>
</evidence>
<comment type="caution">
    <text evidence="2">The sequence shown here is derived from an EMBL/GenBank/DDBJ whole genome shotgun (WGS) entry which is preliminary data.</text>
</comment>
<dbReference type="STRING" id="747682.MALL_0164"/>
<dbReference type="RefSeq" id="WP_005683097.1">
    <property type="nucleotide sequence ID" value="NZ_ADNC01000002.1"/>
</dbReference>